<organism evidence="2 3">
    <name type="scientific">Streptomyces canarius</name>
    <dbReference type="NCBI Taxonomy" id="285453"/>
    <lineage>
        <taxon>Bacteria</taxon>
        <taxon>Bacillati</taxon>
        <taxon>Actinomycetota</taxon>
        <taxon>Actinomycetes</taxon>
        <taxon>Kitasatosporales</taxon>
        <taxon>Streptomycetaceae</taxon>
        <taxon>Streptomyces</taxon>
    </lineage>
</organism>
<dbReference type="RefSeq" id="WP_373315833.1">
    <property type="nucleotide sequence ID" value="NZ_BMVN01000012.1"/>
</dbReference>
<evidence type="ECO:0000313" key="3">
    <source>
        <dbReference type="Proteomes" id="UP000653644"/>
    </source>
</evidence>
<dbReference type="EMBL" id="BMVN01000012">
    <property type="protein sequence ID" value="GHA31108.1"/>
    <property type="molecule type" value="Genomic_DNA"/>
</dbReference>
<proteinExistence type="predicted"/>
<gene>
    <name evidence="2" type="ORF">GCM10010345_40060</name>
</gene>
<evidence type="ECO:0000313" key="2">
    <source>
        <dbReference type="EMBL" id="GHA31108.1"/>
    </source>
</evidence>
<accession>A0ABQ3CNT0</accession>
<name>A0ABQ3CNT0_9ACTN</name>
<feature type="compositionally biased region" description="Gly residues" evidence="1">
    <location>
        <begin position="1"/>
        <end position="11"/>
    </location>
</feature>
<dbReference type="Proteomes" id="UP000653644">
    <property type="component" value="Unassembled WGS sequence"/>
</dbReference>
<evidence type="ECO:0000256" key="1">
    <source>
        <dbReference type="SAM" id="MobiDB-lite"/>
    </source>
</evidence>
<keyword evidence="3" id="KW-1185">Reference proteome</keyword>
<reference evidence="3" key="1">
    <citation type="journal article" date="2019" name="Int. J. Syst. Evol. Microbiol.">
        <title>The Global Catalogue of Microorganisms (GCM) 10K type strain sequencing project: providing services to taxonomists for standard genome sequencing and annotation.</title>
        <authorList>
            <consortium name="The Broad Institute Genomics Platform"/>
            <consortium name="The Broad Institute Genome Sequencing Center for Infectious Disease"/>
            <person name="Wu L."/>
            <person name="Ma J."/>
        </authorList>
    </citation>
    <scope>NUCLEOTIDE SEQUENCE [LARGE SCALE GENOMIC DNA]</scope>
    <source>
        <strain evidence="3">JCM 4733</strain>
    </source>
</reference>
<feature type="region of interest" description="Disordered" evidence="1">
    <location>
        <begin position="1"/>
        <end position="37"/>
    </location>
</feature>
<sequence>MAGDGAGGTRGRWGAAEGRVREVACDESGSDGENPLGGNTDRAVLVWLPSADGPIHGRPHAHLTEKAFLVADRAVGLLPGDPADAVSLYRQGREVFGADARRTLLVSANALLRARPGGPNARTPGRTARRDGIALHGLRLVGSRDDTRVQIAGFLAEVPAASPATSRPARVTRS</sequence>
<protein>
    <submittedName>
        <fullName evidence="2">Uncharacterized protein</fullName>
    </submittedName>
</protein>
<comment type="caution">
    <text evidence="2">The sequence shown here is derived from an EMBL/GenBank/DDBJ whole genome shotgun (WGS) entry which is preliminary data.</text>
</comment>